<feature type="transmembrane region" description="Helical" evidence="2">
    <location>
        <begin position="44"/>
        <end position="65"/>
    </location>
</feature>
<keyword evidence="2" id="KW-0472">Membrane</keyword>
<evidence type="ECO:0000256" key="2">
    <source>
        <dbReference type="SAM" id="Phobius"/>
    </source>
</evidence>
<dbReference type="AlphaFoldDB" id="A0A1W7D385"/>
<keyword evidence="2" id="KW-0812">Transmembrane</keyword>
<dbReference type="EMBL" id="CP021121">
    <property type="protein sequence ID" value="ARQ71040.1"/>
    <property type="molecule type" value="Genomic_DNA"/>
</dbReference>
<name>A0A1W7D385_9ACTN</name>
<organism evidence="3 4">
    <name type="scientific">Streptomyces marincola</name>
    <dbReference type="NCBI Taxonomy" id="2878388"/>
    <lineage>
        <taxon>Bacteria</taxon>
        <taxon>Bacillati</taxon>
        <taxon>Actinomycetota</taxon>
        <taxon>Actinomycetes</taxon>
        <taxon>Kitasatosporales</taxon>
        <taxon>Streptomycetaceae</taxon>
        <taxon>Streptomyces</taxon>
    </lineage>
</organism>
<protein>
    <submittedName>
        <fullName evidence="3">Uncharacterized protein</fullName>
    </submittedName>
</protein>
<dbReference type="OrthoDB" id="4221186at2"/>
<keyword evidence="4" id="KW-1185">Reference proteome</keyword>
<reference evidence="3 4" key="1">
    <citation type="submission" date="2017-05" db="EMBL/GenBank/DDBJ databases">
        <title>Complete genome sequence of Streptomyces sp. SCSIO 03032 revealed the diverse biosynthetic pathways for its bioactive secondary metabolites.</title>
        <authorList>
            <person name="Ma L."/>
            <person name="Zhu Y."/>
            <person name="Zhang W."/>
            <person name="Zhang G."/>
            <person name="Tian X."/>
            <person name="Zhang S."/>
            <person name="Zhang C."/>
        </authorList>
    </citation>
    <scope>NUCLEOTIDE SEQUENCE [LARGE SCALE GENOMIC DNA]</scope>
    <source>
        <strain evidence="3 4">SCSIO 03032</strain>
    </source>
</reference>
<feature type="region of interest" description="Disordered" evidence="1">
    <location>
        <begin position="69"/>
        <end position="98"/>
    </location>
</feature>
<dbReference type="KEGG" id="smao:CAG99_21340"/>
<evidence type="ECO:0000313" key="4">
    <source>
        <dbReference type="Proteomes" id="UP000194218"/>
    </source>
</evidence>
<dbReference type="RefSeq" id="WP_086160878.1">
    <property type="nucleotide sequence ID" value="NZ_CP021121.1"/>
</dbReference>
<evidence type="ECO:0000313" key="3">
    <source>
        <dbReference type="EMBL" id="ARQ71040.1"/>
    </source>
</evidence>
<proteinExistence type="predicted"/>
<accession>A0A1W7D385</accession>
<evidence type="ECO:0000256" key="1">
    <source>
        <dbReference type="SAM" id="MobiDB-lite"/>
    </source>
</evidence>
<dbReference type="Proteomes" id="UP000194218">
    <property type="component" value="Chromosome"/>
</dbReference>
<keyword evidence="2" id="KW-1133">Transmembrane helix</keyword>
<sequence length="240" mass="24987">MPERRNGPRFVEELRRAAESVEAGPAPVDEVIRRGRALRARRRAVVTGAGTAGVLAAVLAAGLAWTQTGAESGGTAPPAATREAPSPGGADDGGGPVEVRPYERLAINDRFVVGLLPEGEQNYVVSSPASFDENIEAAKRYSGDNIRPNSLSGGIHGQDGEAELITGAWRLDGTPSRIEIRPEGQDAGHPATIITPAGDPGWGVYCLDAGHLPGFTGGFRVVAYDANGEMFGELHVSGTL</sequence>
<gene>
    <name evidence="3" type="ORF">CAG99_21340</name>
</gene>